<keyword evidence="1" id="KW-1133">Transmembrane helix</keyword>
<gene>
    <name evidence="2" type="primary">thiT</name>
    <name evidence="2" type="ORF">KTH90_23650</name>
</gene>
<reference evidence="2 3" key="1">
    <citation type="submission" date="2021-06" db="EMBL/GenBank/DDBJ databases">
        <title>Description of novel taxa of the family Lachnospiraceae.</title>
        <authorList>
            <person name="Chaplin A.V."/>
            <person name="Sokolova S.R."/>
            <person name="Pikina A.P."/>
            <person name="Korzhanova M."/>
            <person name="Belova V."/>
            <person name="Korostin D."/>
            <person name="Efimov B.A."/>
        </authorList>
    </citation>
    <scope>NUCLEOTIDE SEQUENCE [LARGE SCALE GENOMIC DNA]</scope>
    <source>
        <strain evidence="2 3">ASD4241</strain>
    </source>
</reference>
<dbReference type="RefSeq" id="WP_158354489.1">
    <property type="nucleotide sequence ID" value="NZ_JAHQCX010000027.1"/>
</dbReference>
<feature type="transmembrane region" description="Helical" evidence="1">
    <location>
        <begin position="189"/>
        <end position="212"/>
    </location>
</feature>
<keyword evidence="1" id="KW-0812">Transmembrane</keyword>
<evidence type="ECO:0000256" key="1">
    <source>
        <dbReference type="SAM" id="Phobius"/>
    </source>
</evidence>
<evidence type="ECO:0000313" key="2">
    <source>
        <dbReference type="EMBL" id="MBU9728988.1"/>
    </source>
</evidence>
<protein>
    <submittedName>
        <fullName evidence="2">Energy-coupled thiamine transporter ThiT</fullName>
    </submittedName>
</protein>
<keyword evidence="3" id="KW-1185">Reference proteome</keyword>
<feature type="transmembrane region" description="Helical" evidence="1">
    <location>
        <begin position="128"/>
        <end position="145"/>
    </location>
</feature>
<accession>A0ABS6KEP2</accession>
<dbReference type="Gene3D" id="1.10.1760.20">
    <property type="match status" value="1"/>
</dbReference>
<dbReference type="EMBL" id="JAHQCX010000027">
    <property type="protein sequence ID" value="MBU9728988.1"/>
    <property type="molecule type" value="Genomic_DNA"/>
</dbReference>
<dbReference type="InterPro" id="IPR012651">
    <property type="entry name" value="Thia_Transptr_ThiT"/>
</dbReference>
<comment type="caution">
    <text evidence="2">The sequence shown here is derived from an EMBL/GenBank/DDBJ whole genome shotgun (WGS) entry which is preliminary data.</text>
</comment>
<feature type="transmembrane region" description="Helical" evidence="1">
    <location>
        <begin position="78"/>
        <end position="97"/>
    </location>
</feature>
<dbReference type="Pfam" id="PF09515">
    <property type="entry name" value="Thia_YuaJ"/>
    <property type="match status" value="1"/>
</dbReference>
<feature type="transmembrane region" description="Helical" evidence="1">
    <location>
        <begin position="53"/>
        <end position="72"/>
    </location>
</feature>
<proteinExistence type="predicted"/>
<feature type="transmembrane region" description="Helical" evidence="1">
    <location>
        <begin position="152"/>
        <end position="177"/>
    </location>
</feature>
<sequence>MSFFANLVDDGYGTMIYELTTAGYVALFAVLLILVAAIGLIGKNKRQQHAIKTKQLVFSALAIALATVTSMLKLFDMPMGGSVTLFSMMFICLIGYWYGVKVGLMTGVAYGLLQMLIDPYIMTLPQLLLDYILAFGVLGLSGLFSNKKHGLFLGYLVGVFGRFFCSALSGIIFFASYAPETMHPVVYSVLYNASYMGAEALLTIVLMSIPPVKKALQYVKQMSNN</sequence>
<dbReference type="NCBIfam" id="TIGR02357">
    <property type="entry name" value="ECF_ThiT_YuaJ"/>
    <property type="match status" value="1"/>
</dbReference>
<evidence type="ECO:0000313" key="3">
    <source>
        <dbReference type="Proteomes" id="UP001314681"/>
    </source>
</evidence>
<feature type="transmembrane region" description="Helical" evidence="1">
    <location>
        <begin position="22"/>
        <end position="41"/>
    </location>
</feature>
<name>A0ABS6KEP2_9FIRM</name>
<keyword evidence="1" id="KW-0472">Membrane</keyword>
<organism evidence="2 3">
    <name type="scientific">Diplocloster modestus</name>
    <dbReference type="NCBI Taxonomy" id="2850322"/>
    <lineage>
        <taxon>Bacteria</taxon>
        <taxon>Bacillati</taxon>
        <taxon>Bacillota</taxon>
        <taxon>Clostridia</taxon>
        <taxon>Lachnospirales</taxon>
        <taxon>Lachnospiraceae</taxon>
        <taxon>Diplocloster</taxon>
    </lineage>
</organism>
<dbReference type="Proteomes" id="UP001314681">
    <property type="component" value="Unassembled WGS sequence"/>
</dbReference>